<evidence type="ECO:0000313" key="2">
    <source>
        <dbReference type="Proteomes" id="UP000053681"/>
    </source>
</evidence>
<reference evidence="1 2" key="1">
    <citation type="submission" date="2015-11" db="EMBL/GenBank/DDBJ databases">
        <title>Bacillus caseinolyticus sp nov.</title>
        <authorList>
            <person name="Dastager S.G."/>
            <person name="Mawlankar R."/>
        </authorList>
    </citation>
    <scope>NUCLEOTIDE SEQUENCE [LARGE SCALE GENOMIC DNA]</scope>
    <source>
        <strain evidence="1 2">SGD-V-76</strain>
    </source>
</reference>
<organism evidence="1 2">
    <name type="scientific">Priestia veravalensis</name>
    <dbReference type="NCBI Taxonomy" id="1414648"/>
    <lineage>
        <taxon>Bacteria</taxon>
        <taxon>Bacillati</taxon>
        <taxon>Bacillota</taxon>
        <taxon>Bacilli</taxon>
        <taxon>Bacillales</taxon>
        <taxon>Bacillaceae</taxon>
        <taxon>Priestia</taxon>
    </lineage>
</organism>
<protein>
    <recommendedName>
        <fullName evidence="3">Branched-chain amino acid aminotransferase</fullName>
    </recommendedName>
</protein>
<gene>
    <name evidence="1" type="ORF">AS180_07930</name>
</gene>
<evidence type="ECO:0008006" key="3">
    <source>
        <dbReference type="Google" id="ProtNLM"/>
    </source>
</evidence>
<proteinExistence type="predicted"/>
<dbReference type="EMBL" id="LNQP01000024">
    <property type="protein sequence ID" value="KSU88357.1"/>
    <property type="molecule type" value="Genomic_DNA"/>
</dbReference>
<dbReference type="Proteomes" id="UP000053681">
    <property type="component" value="Unassembled WGS sequence"/>
</dbReference>
<comment type="caution">
    <text evidence="1">The sequence shown here is derived from an EMBL/GenBank/DDBJ whole genome shotgun (WGS) entry which is preliminary data.</text>
</comment>
<keyword evidence="2" id="KW-1185">Reference proteome</keyword>
<sequence>MLKETVKEYIEVELRGSSGQKVELYEEEKDFAMKNELIPEGVTISSKADYTRFADAYVERVDKESENLLSEEAAGTFLKEPIQYVKNHPNEFIYIECQSFDVIRVEGVSVELDDVFRTYKVLLGLRQPKKVGSHIKAFLTNQLSEGQNSFQALFNDKDGMWDINIDIESMKGFDENLSLHDTFELIYHVLFELVQYIDEQK</sequence>
<dbReference type="RefSeq" id="WP_025909893.1">
    <property type="nucleotide sequence ID" value="NZ_KQ758640.1"/>
</dbReference>
<accession>A0A0V8JMS9</accession>
<dbReference type="AlphaFoldDB" id="A0A0V8JMS9"/>
<evidence type="ECO:0000313" key="1">
    <source>
        <dbReference type="EMBL" id="KSU88357.1"/>
    </source>
</evidence>
<name>A0A0V8JMS9_9BACI</name>